<dbReference type="EMBL" id="CP000545">
    <property type="protein sequence ID" value="ABM99951.1"/>
    <property type="molecule type" value="Genomic_DNA"/>
</dbReference>
<dbReference type="AlphaFoldDB" id="A2RWZ2"/>
<dbReference type="KEGG" id="bml:BMA10229_0387"/>
<sequence length="37" mass="4219">MPIDPNLRDRPCRRPTVACGPAVAARVSWRRRAGYRP</sequence>
<reference evidence="1 2" key="1">
    <citation type="submission" date="2007-01" db="EMBL/GenBank/DDBJ databases">
        <authorList>
            <person name="DeShazer D."/>
            <person name="Woods D.E."/>
            <person name="Nierman W.C."/>
        </authorList>
    </citation>
    <scope>NUCLEOTIDE SEQUENCE [LARGE SCALE GENOMIC DNA]</scope>
    <source>
        <strain evidence="1 2">NCTC 10229</strain>
    </source>
</reference>
<dbReference type="Proteomes" id="UP000002283">
    <property type="component" value="Chromosome II"/>
</dbReference>
<gene>
    <name evidence="1" type="ordered locus">BMA10229_0387</name>
</gene>
<organism evidence="1 2">
    <name type="scientific">Burkholderia mallei (strain NCTC 10229)</name>
    <dbReference type="NCBI Taxonomy" id="412022"/>
    <lineage>
        <taxon>Bacteria</taxon>
        <taxon>Pseudomonadati</taxon>
        <taxon>Pseudomonadota</taxon>
        <taxon>Betaproteobacteria</taxon>
        <taxon>Burkholderiales</taxon>
        <taxon>Burkholderiaceae</taxon>
        <taxon>Burkholderia</taxon>
        <taxon>pseudomallei group</taxon>
    </lineage>
</organism>
<name>A2RWZ2_BURM9</name>
<evidence type="ECO:0000313" key="2">
    <source>
        <dbReference type="Proteomes" id="UP000002283"/>
    </source>
</evidence>
<protein>
    <submittedName>
        <fullName evidence="1">Uncharacterized protein</fullName>
    </submittedName>
</protein>
<evidence type="ECO:0000313" key="1">
    <source>
        <dbReference type="EMBL" id="ABM99951.1"/>
    </source>
</evidence>
<dbReference type="HOGENOM" id="CLU_3341247_0_0_4"/>
<proteinExistence type="predicted"/>
<accession>A2RWZ2</accession>